<dbReference type="GeneID" id="111109099"/>
<dbReference type="SMART" id="SM00320">
    <property type="entry name" value="WD40"/>
    <property type="match status" value="5"/>
</dbReference>
<dbReference type="PANTHER" id="PTHR19871">
    <property type="entry name" value="BETA TRANSDUCIN-RELATED PROTEIN"/>
    <property type="match status" value="1"/>
</dbReference>
<evidence type="ECO:0000256" key="3">
    <source>
        <dbReference type="SAM" id="MobiDB-lite"/>
    </source>
</evidence>
<dbReference type="RefSeq" id="XP_022300895.1">
    <property type="nucleotide sequence ID" value="XM_022445187.1"/>
</dbReference>
<feature type="compositionally biased region" description="Polar residues" evidence="3">
    <location>
        <begin position="18"/>
        <end position="39"/>
    </location>
</feature>
<dbReference type="Gene3D" id="3.40.50.300">
    <property type="entry name" value="P-loop containing nucleotide triphosphate hydrolases"/>
    <property type="match status" value="1"/>
</dbReference>
<feature type="domain" description="DUF4062" evidence="4">
    <location>
        <begin position="94"/>
        <end position="179"/>
    </location>
</feature>
<evidence type="ECO:0000259" key="5">
    <source>
        <dbReference type="Pfam" id="PF25469"/>
    </source>
</evidence>
<dbReference type="InterPro" id="IPR057588">
    <property type="entry name" value="NWD1/2-like_WH"/>
</dbReference>
<dbReference type="SUPFAM" id="SSF52540">
    <property type="entry name" value="P-loop containing nucleoside triphosphate hydrolases"/>
    <property type="match status" value="1"/>
</dbReference>
<dbReference type="InterPro" id="IPR027417">
    <property type="entry name" value="P-loop_NTPase"/>
</dbReference>
<dbReference type="Pfam" id="PF25469">
    <property type="entry name" value="WHD_NWD1"/>
    <property type="match status" value="1"/>
</dbReference>
<protein>
    <submittedName>
        <fullName evidence="7">NACHT and WD repeat domain-containing protein 2-like</fullName>
    </submittedName>
</protein>
<dbReference type="SUPFAM" id="SSF50998">
    <property type="entry name" value="Quinoprotein alcohol dehydrogenase-like"/>
    <property type="match status" value="1"/>
</dbReference>
<feature type="region of interest" description="Disordered" evidence="3">
    <location>
        <begin position="18"/>
        <end position="79"/>
    </location>
</feature>
<proteinExistence type="predicted"/>
<accession>A0A8B8BBU3</accession>
<evidence type="ECO:0000256" key="2">
    <source>
        <dbReference type="ARBA" id="ARBA00022737"/>
    </source>
</evidence>
<dbReference type="InterPro" id="IPR015943">
    <property type="entry name" value="WD40/YVTN_repeat-like_dom_sf"/>
</dbReference>
<dbReference type="Pfam" id="PF13271">
    <property type="entry name" value="DUF4062"/>
    <property type="match status" value="1"/>
</dbReference>
<feature type="compositionally biased region" description="Basic and acidic residues" evidence="3">
    <location>
        <begin position="42"/>
        <end position="55"/>
    </location>
</feature>
<reference evidence="7" key="1">
    <citation type="submission" date="2025-08" db="UniProtKB">
        <authorList>
            <consortium name="RefSeq"/>
        </authorList>
    </citation>
    <scope>IDENTIFICATION</scope>
    <source>
        <tissue evidence="7">Whole sample</tissue>
    </source>
</reference>
<name>A0A8B8BBU3_CRAVI</name>
<evidence type="ECO:0000259" key="4">
    <source>
        <dbReference type="Pfam" id="PF13271"/>
    </source>
</evidence>
<dbReference type="PANTHER" id="PTHR19871:SF14">
    <property type="entry name" value="DUF4062 DOMAIN-CONTAINING PROTEIN"/>
    <property type="match status" value="1"/>
</dbReference>
<dbReference type="Gene3D" id="2.130.10.10">
    <property type="entry name" value="YVTN repeat-like/Quinoprotein amine dehydrogenase"/>
    <property type="match status" value="2"/>
</dbReference>
<keyword evidence="6" id="KW-1185">Reference proteome</keyword>
<dbReference type="InterPro" id="IPR011047">
    <property type="entry name" value="Quinoprotein_ADH-like_sf"/>
</dbReference>
<keyword evidence="1" id="KW-0853">WD repeat</keyword>
<dbReference type="KEGG" id="cvn:111109099"/>
<dbReference type="InterPro" id="IPR025139">
    <property type="entry name" value="DUF4062"/>
</dbReference>
<gene>
    <name evidence="7" type="primary">LOC111109099</name>
</gene>
<dbReference type="Proteomes" id="UP000694844">
    <property type="component" value="Chromosome 8"/>
</dbReference>
<dbReference type="OrthoDB" id="2325716at2759"/>
<dbReference type="InterPro" id="IPR001680">
    <property type="entry name" value="WD40_rpt"/>
</dbReference>
<evidence type="ECO:0000256" key="1">
    <source>
        <dbReference type="ARBA" id="ARBA00022574"/>
    </source>
</evidence>
<dbReference type="CDD" id="cd00009">
    <property type="entry name" value="AAA"/>
    <property type="match status" value="1"/>
</dbReference>
<feature type="compositionally biased region" description="Low complexity" evidence="3">
    <location>
        <begin position="58"/>
        <end position="72"/>
    </location>
</feature>
<evidence type="ECO:0000313" key="6">
    <source>
        <dbReference type="Proteomes" id="UP000694844"/>
    </source>
</evidence>
<feature type="domain" description="NWD1/2-like winged helix-turn-helix" evidence="5">
    <location>
        <begin position="671"/>
        <end position="783"/>
    </location>
</feature>
<organism evidence="6 7">
    <name type="scientific">Crassostrea virginica</name>
    <name type="common">Eastern oyster</name>
    <dbReference type="NCBI Taxonomy" id="6565"/>
    <lineage>
        <taxon>Eukaryota</taxon>
        <taxon>Metazoa</taxon>
        <taxon>Spiralia</taxon>
        <taxon>Lophotrochozoa</taxon>
        <taxon>Mollusca</taxon>
        <taxon>Bivalvia</taxon>
        <taxon>Autobranchia</taxon>
        <taxon>Pteriomorphia</taxon>
        <taxon>Ostreida</taxon>
        <taxon>Ostreoidea</taxon>
        <taxon>Ostreidae</taxon>
        <taxon>Crassostrea</taxon>
    </lineage>
</organism>
<sequence>MYRKYLLEIALRERETQQQLSSSLATNVQTVNNGAQVPTSEGVKKPPDPTGKPRDQPNSTSQTQETQENEQTLDPFVVGNFDSRFPNTTKMIRLYISSTSTDTENERNSWMAKAYPKIKEHCFSKGYEFQVLDMRWGVCNQATDDHMTPELCLHELEKCQTLSKGPTFVSLIAQRYGHRLLHRMVNEKEFRKIQSAVTEQSDLAHISRWYLLDENAIPPVYSLKPVSTNIPDFLSEDSKTQKAAKSQWWEECERLMEIIARGAASALDENAAKKYMISVTEQETELALNTKNADKRSFWFRREFKNLENHAPSHLLSNYIECLGNEEVWQAARAKNKELKKRLENRLSPEHIYTYHVDWTDKGLDANNKAHAEYLDKITTDFQQQMISSIDKSIEEREKNERLALTPDSEEFMKHAVLVQEKCEGIRGRDAIIQKIKEYVLGDNWDPLVIHGESGCGKTSIMAQAAKEAFHWIQGKGMVVMRFLGTTHRSTNVLTLLQSMVSQMQCFMNMPDTIPKDIRSAVLVLHACIRRFCLSQTPVVILLDAVDQLDPAHNAHQVASWIPRDLENYVSYLAFKIIISTNDHPEYGILEGMKKFIPEKNFIPVPLLTSEERVDVLNHWIETHNKKLTGEQKSYILHMFEKCPLPLYFKLSFREALEWTSFRPIEECRLQDTIRGTIDHMFAKLESKHGKLFISRALGYITIAKHGLSEFELEDILSCDDDVLNDVYQHWIPPTRRIPPILIVRLRYDLGQFLVSHGDSGIQIMSWYHRQFWEAAEDRYTSDPAVNHVLHTGIADYFLGRWAGETPKPYTDKNGEASAIRFVVRQPIEQGSQMNERKLINLPYHLSKSGNLQDLKHACLLNFDFLISKMSCLPTALVQDDFTLALSVFPGEEDLIYLSQAINLSGPALSHDPRQLPAQILDRLENTEFQSLQGFLDQCRNSVYPYVQCSHSLQKCMVNDLRGHTSVVNSLDLHQQPGGILLALTEELIFFNALTGSEIKRKEMPAEYRPFGREFLIGSENYIVLSDSSKTRISVYNMQDETFSQFADIRETGSSSVERLAITEDETCIITTRSCQELAIYDIASLKRMWSTQQCEGKIDFSVATYSTKGFIVICTEDKIVMWDERLKSMVRSIPHPKTLQDAKTVDMKVFVSIAWDNHIRVWGISREDMSNKPTLQDSTIFEEVLVDDDIVLGITDNDKIKAISLNSASVVNEFEGFASYSNNICLLNGGKDKCILLFDENLYKSSVQQGKSFRDFEMTDMRIIRDELLAVGYGDGALRIWNLAKGQIHRTLHGHLQGISVMGNPDGPLMMSYSGDREENLTRVWDVHTWDCVASYQPDVVFSDVTPGRDGESFVVVADNQAKRLTLNTYSALELECEEVITETKGFVMIDTVYRNTRALPRSPENQGRRAIDFLWNLAAEDCMVFNPPDK</sequence>
<dbReference type="InterPro" id="IPR052752">
    <property type="entry name" value="NACHT-WD_repeat"/>
</dbReference>
<evidence type="ECO:0000313" key="7">
    <source>
        <dbReference type="RefSeq" id="XP_022300895.1"/>
    </source>
</evidence>
<keyword evidence="2" id="KW-0677">Repeat</keyword>